<proteinExistence type="predicted"/>
<dbReference type="OrthoDB" id="4570639at2"/>
<evidence type="ECO:0000313" key="2">
    <source>
        <dbReference type="Proteomes" id="UP000323876"/>
    </source>
</evidence>
<accession>A0A5N0EM90</accession>
<organism evidence="1 2">
    <name type="scientific">Nocardia colli</name>
    <dbReference type="NCBI Taxonomy" id="2545717"/>
    <lineage>
        <taxon>Bacteria</taxon>
        <taxon>Bacillati</taxon>
        <taxon>Actinomycetota</taxon>
        <taxon>Actinomycetes</taxon>
        <taxon>Mycobacteriales</taxon>
        <taxon>Nocardiaceae</taxon>
        <taxon>Nocardia</taxon>
    </lineage>
</organism>
<dbReference type="Proteomes" id="UP000323876">
    <property type="component" value="Unassembled WGS sequence"/>
</dbReference>
<reference evidence="1 2" key="1">
    <citation type="submission" date="2019-09" db="EMBL/GenBank/DDBJ databases">
        <authorList>
            <person name="Wang X."/>
        </authorList>
    </citation>
    <scope>NUCLEOTIDE SEQUENCE [LARGE SCALE GENOMIC DNA]</scope>
    <source>
        <strain evidence="1 2">CICC 11023</strain>
    </source>
</reference>
<gene>
    <name evidence="1" type="ORF">F3087_09070</name>
</gene>
<keyword evidence="2" id="KW-1185">Reference proteome</keyword>
<dbReference type="RefSeq" id="WP_150401400.1">
    <property type="nucleotide sequence ID" value="NZ_JBHJYQ010000002.1"/>
</dbReference>
<evidence type="ECO:0000313" key="1">
    <source>
        <dbReference type="EMBL" id="KAA8889125.1"/>
    </source>
</evidence>
<name>A0A5N0EM90_9NOCA</name>
<comment type="caution">
    <text evidence="1">The sequence shown here is derived from an EMBL/GenBank/DDBJ whole genome shotgun (WGS) entry which is preliminary data.</text>
</comment>
<sequence length="129" mass="14898">MTIHTTEWTMTSDITPESAYRDGDGAQVWRLSWLPDRKLTEAQARAGMELDELLSDPHVVHDRIAQARVDGYADRLGMLREHVIILLAKRMAQRLHEELRRDGDPAPIRRNSHSYRLRPHVIEPPYVPG</sequence>
<protein>
    <submittedName>
        <fullName evidence="1">Uncharacterized protein</fullName>
    </submittedName>
</protein>
<dbReference type="EMBL" id="VXLC01000003">
    <property type="protein sequence ID" value="KAA8889125.1"/>
    <property type="molecule type" value="Genomic_DNA"/>
</dbReference>
<dbReference type="AlphaFoldDB" id="A0A5N0EM90"/>